<dbReference type="InterPro" id="IPR018712">
    <property type="entry name" value="Tle1-like_cat"/>
</dbReference>
<evidence type="ECO:0000313" key="3">
    <source>
        <dbReference type="EMBL" id="SFS55383.1"/>
    </source>
</evidence>
<dbReference type="PANTHER" id="PTHR33840:SF1">
    <property type="entry name" value="TLE1 PHOSPHOLIPASE DOMAIN-CONTAINING PROTEIN"/>
    <property type="match status" value="1"/>
</dbReference>
<dbReference type="EMBL" id="FOZW01000002">
    <property type="protein sequence ID" value="SFS55383.1"/>
    <property type="molecule type" value="Genomic_DNA"/>
</dbReference>
<feature type="region of interest" description="Disordered" evidence="1">
    <location>
        <begin position="361"/>
        <end position="403"/>
    </location>
</feature>
<gene>
    <name evidence="3" type="ORF">SAMN04488050_102293</name>
</gene>
<dbReference type="RefSeq" id="WP_092419650.1">
    <property type="nucleotide sequence ID" value="NZ_FNCL01000001.1"/>
</dbReference>
<feature type="compositionally biased region" description="Basic and acidic residues" evidence="1">
    <location>
        <begin position="361"/>
        <end position="383"/>
    </location>
</feature>
<protein>
    <submittedName>
        <fullName evidence="3">Uncharacterized protein, PA2063/DUF2235 family</fullName>
    </submittedName>
</protein>
<proteinExistence type="predicted"/>
<dbReference type="OrthoDB" id="4378831at2"/>
<dbReference type="InterPro" id="IPR029058">
    <property type="entry name" value="AB_hydrolase_fold"/>
</dbReference>
<keyword evidence="4" id="KW-1185">Reference proteome</keyword>
<sequence>MPKNIVICCDGTGNEIKENLSNVLKLYRCLKRDEEQLVFYDPGIGTLSSSDAWARFKQRAKVIFGLATGWGLDQNIREPYDFLVEHWEDGDRIFLFGFSRGAYTVRALAGMIYLVGLLEPSQKNLSGHALVAYKRASSENSLSYGWRVRRILNSRRVPIHFVGAWDTVSSVIVPRADRMYIPSLQRLPYTRTNQGVRSFRHAMAIDERRRMFRLNKWIPPELCNPNPFDTQDLGHSTKQVWFAGSHSDVGGGWPEPRSGLSKFPLRWMIDEAVAEGLKVSTRMVNHLIPKDPPKDPDDYVPAKADAPLNDSMIGFWPVLEYLPKRAKYREWPWRRIFAGVYLPRSEPRPIATDAEIHASVTDRKALVPDYRPENLERRVDRDPPPPPPDDANPKPDPEPPETA</sequence>
<evidence type="ECO:0000313" key="4">
    <source>
        <dbReference type="Proteomes" id="UP000199392"/>
    </source>
</evidence>
<accession>A0A1I6QSI6</accession>
<dbReference type="STRING" id="311180.SAMN04488050_102293"/>
<feature type="domain" description="T6SS Phospholipase effector Tle1-like catalytic" evidence="2">
    <location>
        <begin position="3"/>
        <end position="271"/>
    </location>
</feature>
<evidence type="ECO:0000259" key="2">
    <source>
        <dbReference type="Pfam" id="PF09994"/>
    </source>
</evidence>
<dbReference type="Proteomes" id="UP000199392">
    <property type="component" value="Unassembled WGS sequence"/>
</dbReference>
<evidence type="ECO:0000256" key="1">
    <source>
        <dbReference type="SAM" id="MobiDB-lite"/>
    </source>
</evidence>
<name>A0A1I6QSI6_9RHOB</name>
<organism evidence="3 4">
    <name type="scientific">Alloyangia pacifica</name>
    <dbReference type="NCBI Taxonomy" id="311180"/>
    <lineage>
        <taxon>Bacteria</taxon>
        <taxon>Pseudomonadati</taxon>
        <taxon>Pseudomonadota</taxon>
        <taxon>Alphaproteobacteria</taxon>
        <taxon>Rhodobacterales</taxon>
        <taxon>Roseobacteraceae</taxon>
        <taxon>Alloyangia</taxon>
    </lineage>
</organism>
<dbReference type="SUPFAM" id="SSF53474">
    <property type="entry name" value="alpha/beta-Hydrolases"/>
    <property type="match status" value="1"/>
</dbReference>
<dbReference type="PANTHER" id="PTHR33840">
    <property type="match status" value="1"/>
</dbReference>
<dbReference type="AlphaFoldDB" id="A0A1I6QSI6"/>
<dbReference type="Pfam" id="PF09994">
    <property type="entry name" value="T6SS_Tle1-like_cat"/>
    <property type="match status" value="1"/>
</dbReference>
<reference evidence="4" key="1">
    <citation type="submission" date="2016-10" db="EMBL/GenBank/DDBJ databases">
        <authorList>
            <person name="Varghese N."/>
            <person name="Submissions S."/>
        </authorList>
    </citation>
    <scope>NUCLEOTIDE SEQUENCE [LARGE SCALE GENOMIC DNA]</scope>
    <source>
        <strain evidence="4">DSM 26894</strain>
    </source>
</reference>